<dbReference type="GeneID" id="74943053"/>
<proteinExistence type="predicted"/>
<dbReference type="KEGG" id="ssai:N0B31_11485"/>
<dbReference type="CDD" id="cd00158">
    <property type="entry name" value="RHOD"/>
    <property type="match status" value="1"/>
</dbReference>
<evidence type="ECO:0000313" key="4">
    <source>
        <dbReference type="Proteomes" id="UP001057580"/>
    </source>
</evidence>
<keyword evidence="4" id="KW-1185">Reference proteome</keyword>
<feature type="domain" description="Rhodanese" evidence="2">
    <location>
        <begin position="17"/>
        <end position="113"/>
    </location>
</feature>
<dbReference type="InterPro" id="IPR050229">
    <property type="entry name" value="GlpE_sulfurtransferase"/>
</dbReference>
<feature type="compositionally biased region" description="Basic and acidic residues" evidence="1">
    <location>
        <begin position="1"/>
        <end position="15"/>
    </location>
</feature>
<gene>
    <name evidence="3" type="ORF">N0B31_11485</name>
</gene>
<evidence type="ECO:0000256" key="1">
    <source>
        <dbReference type="SAM" id="MobiDB-lite"/>
    </source>
</evidence>
<evidence type="ECO:0000259" key="2">
    <source>
        <dbReference type="PROSITE" id="PS50206"/>
    </source>
</evidence>
<accession>A0A9E7U9F3</accession>
<dbReference type="SUPFAM" id="SSF52821">
    <property type="entry name" value="Rhodanese/Cell cycle control phosphatase"/>
    <property type="match status" value="1"/>
</dbReference>
<dbReference type="PROSITE" id="PS50206">
    <property type="entry name" value="RHODANESE_3"/>
    <property type="match status" value="1"/>
</dbReference>
<dbReference type="RefSeq" id="WP_260591769.1">
    <property type="nucleotide sequence ID" value="NZ_CP104003.1"/>
</dbReference>
<dbReference type="Gene3D" id="3.40.250.10">
    <property type="entry name" value="Rhodanese-like domain"/>
    <property type="match status" value="1"/>
</dbReference>
<dbReference type="Pfam" id="PF00581">
    <property type="entry name" value="Rhodanese"/>
    <property type="match status" value="1"/>
</dbReference>
<sequence length="124" mass="14033">MSTIRPDDLHERLESGTDDEPFLLDIRPEPSFEGGAIDGSRNVPVYDDLRSGDESTLRARLDEIPRERAVVVVCKMGIVAKRATRLLRDEGYDAVTLRGGMSGWRGYHEGSLSYKIRSLLWKLR</sequence>
<evidence type="ECO:0000313" key="3">
    <source>
        <dbReference type="EMBL" id="UWM52774.1"/>
    </source>
</evidence>
<name>A0A9E7U9F3_9EURY</name>
<dbReference type="InterPro" id="IPR036873">
    <property type="entry name" value="Rhodanese-like_dom_sf"/>
</dbReference>
<reference evidence="3" key="1">
    <citation type="submission" date="2022-09" db="EMBL/GenBank/DDBJ databases">
        <title>Diverse halophilic archaea isolated from saline environments.</title>
        <authorList>
            <person name="Cui H.-L."/>
        </authorList>
    </citation>
    <scope>NUCLEOTIDE SEQUENCE</scope>
    <source>
        <strain evidence="3">ZS-35-S2</strain>
    </source>
</reference>
<protein>
    <submittedName>
        <fullName evidence="3">Rhodanese-like domain-containing protein</fullName>
    </submittedName>
</protein>
<dbReference type="AlphaFoldDB" id="A0A9E7U9F3"/>
<feature type="region of interest" description="Disordered" evidence="1">
    <location>
        <begin position="1"/>
        <end position="25"/>
    </location>
</feature>
<dbReference type="SMART" id="SM00450">
    <property type="entry name" value="RHOD"/>
    <property type="match status" value="1"/>
</dbReference>
<dbReference type="PANTHER" id="PTHR43031:SF16">
    <property type="entry name" value="OXIDOREDUCTASE"/>
    <property type="match status" value="1"/>
</dbReference>
<dbReference type="PANTHER" id="PTHR43031">
    <property type="entry name" value="FAD-DEPENDENT OXIDOREDUCTASE"/>
    <property type="match status" value="1"/>
</dbReference>
<dbReference type="Proteomes" id="UP001057580">
    <property type="component" value="Chromosome"/>
</dbReference>
<dbReference type="EMBL" id="CP104003">
    <property type="protein sequence ID" value="UWM52774.1"/>
    <property type="molecule type" value="Genomic_DNA"/>
</dbReference>
<organism evidence="3 4">
    <name type="scientific">Salinirubellus salinus</name>
    <dbReference type="NCBI Taxonomy" id="1364945"/>
    <lineage>
        <taxon>Archaea</taxon>
        <taxon>Methanobacteriati</taxon>
        <taxon>Methanobacteriota</taxon>
        <taxon>Stenosarchaea group</taxon>
        <taxon>Halobacteria</taxon>
        <taxon>Halobacteriales</taxon>
        <taxon>Natronomonadaceae</taxon>
        <taxon>Salinirubellus</taxon>
    </lineage>
</organism>
<dbReference type="InterPro" id="IPR001763">
    <property type="entry name" value="Rhodanese-like_dom"/>
</dbReference>